<dbReference type="AlphaFoldDB" id="A0AAV4CMH8"/>
<sequence length="90" mass="9786">MVPAYLTMLVTSLDTYSNFLVLRDDNGTVDSESALRSAGILMSGVRAPQPALWPDGGPKILRSLLCKLALYKKPSNQPGCDSVPNYRCVQ</sequence>
<organism evidence="1 2">
    <name type="scientific">Plakobranchus ocellatus</name>
    <dbReference type="NCBI Taxonomy" id="259542"/>
    <lineage>
        <taxon>Eukaryota</taxon>
        <taxon>Metazoa</taxon>
        <taxon>Spiralia</taxon>
        <taxon>Lophotrochozoa</taxon>
        <taxon>Mollusca</taxon>
        <taxon>Gastropoda</taxon>
        <taxon>Heterobranchia</taxon>
        <taxon>Euthyneura</taxon>
        <taxon>Panpulmonata</taxon>
        <taxon>Sacoglossa</taxon>
        <taxon>Placobranchoidea</taxon>
        <taxon>Plakobranchidae</taxon>
        <taxon>Plakobranchus</taxon>
    </lineage>
</organism>
<accession>A0AAV4CMH8</accession>
<evidence type="ECO:0000313" key="1">
    <source>
        <dbReference type="EMBL" id="GFO33091.1"/>
    </source>
</evidence>
<keyword evidence="2" id="KW-1185">Reference proteome</keyword>
<comment type="caution">
    <text evidence="1">The sequence shown here is derived from an EMBL/GenBank/DDBJ whole genome shotgun (WGS) entry which is preliminary data.</text>
</comment>
<evidence type="ECO:0000313" key="2">
    <source>
        <dbReference type="Proteomes" id="UP000735302"/>
    </source>
</evidence>
<reference evidence="1 2" key="1">
    <citation type="journal article" date="2021" name="Elife">
        <title>Chloroplast acquisition without the gene transfer in kleptoplastic sea slugs, Plakobranchus ocellatus.</title>
        <authorList>
            <person name="Maeda T."/>
            <person name="Takahashi S."/>
            <person name="Yoshida T."/>
            <person name="Shimamura S."/>
            <person name="Takaki Y."/>
            <person name="Nagai Y."/>
            <person name="Toyoda A."/>
            <person name="Suzuki Y."/>
            <person name="Arimoto A."/>
            <person name="Ishii H."/>
            <person name="Satoh N."/>
            <person name="Nishiyama T."/>
            <person name="Hasebe M."/>
            <person name="Maruyama T."/>
            <person name="Minagawa J."/>
            <person name="Obokata J."/>
            <person name="Shigenobu S."/>
        </authorList>
    </citation>
    <scope>NUCLEOTIDE SEQUENCE [LARGE SCALE GENOMIC DNA]</scope>
</reference>
<dbReference type="EMBL" id="BLXT01006765">
    <property type="protein sequence ID" value="GFO33091.1"/>
    <property type="molecule type" value="Genomic_DNA"/>
</dbReference>
<dbReference type="Proteomes" id="UP000735302">
    <property type="component" value="Unassembled WGS sequence"/>
</dbReference>
<proteinExistence type="predicted"/>
<name>A0AAV4CMH8_9GAST</name>
<gene>
    <name evidence="1" type="ORF">PoB_005959600</name>
</gene>
<protein>
    <submittedName>
        <fullName evidence="1">Uncharacterized protein</fullName>
    </submittedName>
</protein>